<keyword evidence="3" id="KW-1185">Reference proteome</keyword>
<evidence type="ECO:0000313" key="3">
    <source>
        <dbReference type="Proteomes" id="UP000019335"/>
    </source>
</evidence>
<dbReference type="InterPro" id="IPR035426">
    <property type="entry name" value="Gemin2/Brr1"/>
</dbReference>
<dbReference type="AlphaFoldDB" id="W7TKZ7"/>
<reference evidence="2 3" key="1">
    <citation type="journal article" date="2014" name="Mol. Plant">
        <title>Chromosome Scale Genome Assembly and Transcriptome Profiling of Nannochloropsis gaditana in Nitrogen Depletion.</title>
        <authorList>
            <person name="Corteggiani Carpinelli E."/>
            <person name="Telatin A."/>
            <person name="Vitulo N."/>
            <person name="Forcato C."/>
            <person name="D'Angelo M."/>
            <person name="Schiavon R."/>
            <person name="Vezzi A."/>
            <person name="Giacometti G.M."/>
            <person name="Morosinotto T."/>
            <person name="Valle G."/>
        </authorList>
    </citation>
    <scope>NUCLEOTIDE SEQUENCE [LARGE SCALE GENOMIC DNA]</scope>
    <source>
        <strain evidence="2 3">B-31</strain>
    </source>
</reference>
<sequence>LSPSSFRHLLCLSLTRLLPSPPLLPPPSLLLRLSQPLHPEAAALVRQIYRRCYLLRAAMTLPEESGTVEEVAAVEDEGKREGEKEGEGGEGGGQKEVLARLNTLIAITGIYFEQAEGGLEVAVEQVEMEEGEMGEEEEEGEWGGNEAENEGPMQPEEEEEEEEGEIR</sequence>
<feature type="compositionally biased region" description="Low complexity" evidence="1">
    <location>
        <begin position="144"/>
        <end position="154"/>
    </location>
</feature>
<evidence type="ECO:0000256" key="1">
    <source>
        <dbReference type="SAM" id="MobiDB-lite"/>
    </source>
</evidence>
<feature type="region of interest" description="Disordered" evidence="1">
    <location>
        <begin position="67"/>
        <end position="95"/>
    </location>
</feature>
<accession>W7TKZ7</accession>
<protein>
    <submittedName>
        <fullName evidence="2">Uncharacterized protein</fullName>
    </submittedName>
</protein>
<dbReference type="Proteomes" id="UP000019335">
    <property type="component" value="Unassembled WGS sequence"/>
</dbReference>
<evidence type="ECO:0000313" key="2">
    <source>
        <dbReference type="EMBL" id="EWM21081.1"/>
    </source>
</evidence>
<feature type="compositionally biased region" description="Acidic residues" evidence="1">
    <location>
        <begin position="127"/>
        <end position="141"/>
    </location>
</feature>
<comment type="caution">
    <text evidence="2">The sequence shown here is derived from an EMBL/GenBank/DDBJ whole genome shotgun (WGS) entry which is preliminary data.</text>
</comment>
<feature type="region of interest" description="Disordered" evidence="1">
    <location>
        <begin position="127"/>
        <end position="167"/>
    </location>
</feature>
<feature type="compositionally biased region" description="Basic and acidic residues" evidence="1">
    <location>
        <begin position="76"/>
        <end position="87"/>
    </location>
</feature>
<gene>
    <name evidence="2" type="ORF">Naga_101675g1</name>
</gene>
<name>W7TKZ7_9STRA</name>
<dbReference type="Pfam" id="PF04938">
    <property type="entry name" value="SIP1"/>
    <property type="match status" value="1"/>
</dbReference>
<dbReference type="GO" id="GO:0000387">
    <property type="term" value="P:spliceosomal snRNP assembly"/>
    <property type="evidence" value="ECO:0007669"/>
    <property type="project" value="InterPro"/>
</dbReference>
<dbReference type="Gene3D" id="1.20.58.1070">
    <property type="match status" value="1"/>
</dbReference>
<organism evidence="2 3">
    <name type="scientific">Nannochloropsis gaditana</name>
    <dbReference type="NCBI Taxonomy" id="72520"/>
    <lineage>
        <taxon>Eukaryota</taxon>
        <taxon>Sar</taxon>
        <taxon>Stramenopiles</taxon>
        <taxon>Ochrophyta</taxon>
        <taxon>Eustigmatophyceae</taxon>
        <taxon>Eustigmatales</taxon>
        <taxon>Monodopsidaceae</taxon>
        <taxon>Nannochloropsis</taxon>
    </lineage>
</organism>
<dbReference type="EMBL" id="AZIL01002645">
    <property type="protein sequence ID" value="EWM21081.1"/>
    <property type="molecule type" value="Genomic_DNA"/>
</dbReference>
<feature type="non-terminal residue" evidence="2">
    <location>
        <position position="1"/>
    </location>
</feature>
<proteinExistence type="predicted"/>
<feature type="compositionally biased region" description="Acidic residues" evidence="1">
    <location>
        <begin position="155"/>
        <end position="167"/>
    </location>
</feature>